<comment type="similarity">
    <text evidence="1">Belongs to the prokaryotic/mitochondrial release factor family.</text>
</comment>
<organism evidence="3 4">
    <name type="scientific">Pseudoalteromonas luteoviolacea DSM 6061</name>
    <dbReference type="NCBI Taxonomy" id="1365250"/>
    <lineage>
        <taxon>Bacteria</taxon>
        <taxon>Pseudomonadati</taxon>
        <taxon>Pseudomonadota</taxon>
        <taxon>Gammaproteobacteria</taxon>
        <taxon>Alteromonadales</taxon>
        <taxon>Pseudoalteromonadaceae</taxon>
        <taxon>Pseudoalteromonas</taxon>
    </lineage>
</organism>
<dbReference type="EMBL" id="AUYB01000148">
    <property type="protein sequence ID" value="KZN30702.1"/>
    <property type="molecule type" value="Genomic_DNA"/>
</dbReference>
<dbReference type="PANTHER" id="PTHR43804:SF9">
    <property type="entry name" value="PEPTIDE CHAIN RELEASE FACTOR HOMOLOG-RELATED"/>
    <property type="match status" value="1"/>
</dbReference>
<dbReference type="InterPro" id="IPR017509">
    <property type="entry name" value="PrfH"/>
</dbReference>
<dbReference type="NCBIfam" id="TIGR03072">
    <property type="entry name" value="release_prfH"/>
    <property type="match status" value="1"/>
</dbReference>
<dbReference type="Pfam" id="PF00472">
    <property type="entry name" value="RF-1"/>
    <property type="match status" value="1"/>
</dbReference>
<dbReference type="InterPro" id="IPR045853">
    <property type="entry name" value="Pep_chain_release_fac_I_sf"/>
</dbReference>
<protein>
    <recommendedName>
        <fullName evidence="2">Prokaryotic-type class I peptide chain release factors domain-containing protein</fullName>
    </recommendedName>
</protein>
<dbReference type="AlphaFoldDB" id="A0A161ZSA5"/>
<sequence length="207" mass="23299">MIILQLSSGQGPIECSKAVGLALVQLYKQSEAQGIRCEPIELTPAEKSGCYKSVVVKLSSPNMNAVRQFAHQWQGAMLWVCESQFRPKHRRKNWFFSGCVYELEDNKFDAEITFQTCRASGAGGQHVNKTDSAVRATHTKTGISVRVESERSQHANKKLAHALVLQKLADMQQMQINAQEKSRWQQHKEVERGNPVKTFKGPKFVAK</sequence>
<evidence type="ECO:0000256" key="1">
    <source>
        <dbReference type="ARBA" id="ARBA00010835"/>
    </source>
</evidence>
<dbReference type="InterPro" id="IPR050057">
    <property type="entry name" value="Prokaryotic/Mito_RF"/>
</dbReference>
<dbReference type="GO" id="GO:0003747">
    <property type="term" value="F:translation release factor activity"/>
    <property type="evidence" value="ECO:0007669"/>
    <property type="project" value="InterPro"/>
</dbReference>
<evidence type="ECO:0000313" key="3">
    <source>
        <dbReference type="EMBL" id="KZN30702.1"/>
    </source>
</evidence>
<dbReference type="PATRIC" id="fig|1365250.3.peg.4920"/>
<dbReference type="Gene3D" id="3.30.70.1660">
    <property type="match status" value="1"/>
</dbReference>
<evidence type="ECO:0000259" key="2">
    <source>
        <dbReference type="PROSITE" id="PS00745"/>
    </source>
</evidence>
<dbReference type="PROSITE" id="PS00745">
    <property type="entry name" value="RF_PROK_I"/>
    <property type="match status" value="1"/>
</dbReference>
<proteinExistence type="inferred from homology"/>
<dbReference type="Proteomes" id="UP000076643">
    <property type="component" value="Unassembled WGS sequence"/>
</dbReference>
<evidence type="ECO:0000313" key="4">
    <source>
        <dbReference type="Proteomes" id="UP000076643"/>
    </source>
</evidence>
<keyword evidence="4" id="KW-1185">Reference proteome</keyword>
<name>A0A161ZSA5_9GAMM</name>
<reference evidence="3 4" key="1">
    <citation type="submission" date="2013-07" db="EMBL/GenBank/DDBJ databases">
        <title>Comparative Genomic and Metabolomic Analysis of Twelve Strains of Pseudoalteromonas luteoviolacea.</title>
        <authorList>
            <person name="Vynne N.G."/>
            <person name="Mansson M."/>
            <person name="Gram L."/>
        </authorList>
    </citation>
    <scope>NUCLEOTIDE SEQUENCE [LARGE SCALE GENOMIC DNA]</scope>
    <source>
        <strain evidence="3 4">DSM 6061</strain>
    </source>
</reference>
<dbReference type="RefSeq" id="WP_063356782.1">
    <property type="nucleotide sequence ID" value="NZ_AQHB01000039.1"/>
</dbReference>
<dbReference type="Gene3D" id="3.30.160.20">
    <property type="match status" value="1"/>
</dbReference>
<dbReference type="SUPFAM" id="SSF75620">
    <property type="entry name" value="Release factor"/>
    <property type="match status" value="1"/>
</dbReference>
<comment type="caution">
    <text evidence="3">The sequence shown here is derived from an EMBL/GenBank/DDBJ whole genome shotgun (WGS) entry which is preliminary data.</text>
</comment>
<gene>
    <name evidence="3" type="ORF">N475_24565</name>
</gene>
<dbReference type="InterPro" id="IPR000352">
    <property type="entry name" value="Pep_chain_release_fac_I"/>
</dbReference>
<dbReference type="PANTHER" id="PTHR43804">
    <property type="entry name" value="LD18447P"/>
    <property type="match status" value="1"/>
</dbReference>
<accession>A0A161ZSA5</accession>
<feature type="domain" description="Prokaryotic-type class I peptide chain release factors" evidence="2">
    <location>
        <begin position="118"/>
        <end position="134"/>
    </location>
</feature>